<gene>
    <name evidence="3" type="ORF">MANES_10G148400v8</name>
</gene>
<evidence type="ECO:0000256" key="2">
    <source>
        <dbReference type="SAM" id="SignalP"/>
    </source>
</evidence>
<dbReference type="EMBL" id="CM004396">
    <property type="protein sequence ID" value="OAY40085.1"/>
    <property type="molecule type" value="Genomic_DNA"/>
</dbReference>
<dbReference type="Gramene" id="Manes.10G148400.1.v8.1">
    <property type="protein sequence ID" value="Manes.10G148400.1.v8.1.CDS.1"/>
    <property type="gene ID" value="Manes.10G148400.v8.1"/>
</dbReference>
<organism evidence="3 4">
    <name type="scientific">Manihot esculenta</name>
    <name type="common">Cassava</name>
    <name type="synonym">Jatropha manihot</name>
    <dbReference type="NCBI Taxonomy" id="3983"/>
    <lineage>
        <taxon>Eukaryota</taxon>
        <taxon>Viridiplantae</taxon>
        <taxon>Streptophyta</taxon>
        <taxon>Embryophyta</taxon>
        <taxon>Tracheophyta</taxon>
        <taxon>Spermatophyta</taxon>
        <taxon>Magnoliopsida</taxon>
        <taxon>eudicotyledons</taxon>
        <taxon>Gunneridae</taxon>
        <taxon>Pentapetalae</taxon>
        <taxon>rosids</taxon>
        <taxon>fabids</taxon>
        <taxon>Malpighiales</taxon>
        <taxon>Euphorbiaceae</taxon>
        <taxon>Crotonoideae</taxon>
        <taxon>Manihoteae</taxon>
        <taxon>Manihot</taxon>
    </lineage>
</organism>
<feature type="compositionally biased region" description="Low complexity" evidence="1">
    <location>
        <begin position="13"/>
        <end position="33"/>
    </location>
</feature>
<sequence length="68" mass="7241">MVHLSSVLFSCFLPSSSSSSSSRVADDAVQVSSMKAPNAENKPKSKSKSSTAPIVVSYFPINSYLSRL</sequence>
<evidence type="ECO:0000256" key="1">
    <source>
        <dbReference type="SAM" id="MobiDB-lite"/>
    </source>
</evidence>
<dbReference type="OMA" id="FPINSQM"/>
<keyword evidence="4" id="KW-1185">Reference proteome</keyword>
<evidence type="ECO:0000313" key="4">
    <source>
        <dbReference type="Proteomes" id="UP000091857"/>
    </source>
</evidence>
<reference evidence="4" key="1">
    <citation type="journal article" date="2016" name="Nat. Biotechnol.">
        <title>Sequencing wild and cultivated cassava and related species reveals extensive interspecific hybridization and genetic diversity.</title>
        <authorList>
            <person name="Bredeson J.V."/>
            <person name="Lyons J.B."/>
            <person name="Prochnik S.E."/>
            <person name="Wu G.A."/>
            <person name="Ha C.M."/>
            <person name="Edsinger-Gonzales E."/>
            <person name="Grimwood J."/>
            <person name="Schmutz J."/>
            <person name="Rabbi I.Y."/>
            <person name="Egesi C."/>
            <person name="Nauluvula P."/>
            <person name="Lebot V."/>
            <person name="Ndunguru J."/>
            <person name="Mkamilo G."/>
            <person name="Bart R.S."/>
            <person name="Setter T.L."/>
            <person name="Gleadow R.M."/>
            <person name="Kulakow P."/>
            <person name="Ferguson M.E."/>
            <person name="Rounsley S."/>
            <person name="Rokhsar D.S."/>
        </authorList>
    </citation>
    <scope>NUCLEOTIDE SEQUENCE [LARGE SCALE GENOMIC DNA]</scope>
    <source>
        <strain evidence="4">cv. AM560-2</strain>
    </source>
</reference>
<keyword evidence="2" id="KW-0732">Signal</keyword>
<evidence type="ECO:0000313" key="3">
    <source>
        <dbReference type="EMBL" id="OAY40085.1"/>
    </source>
</evidence>
<feature type="signal peptide" evidence="2">
    <location>
        <begin position="1"/>
        <end position="18"/>
    </location>
</feature>
<evidence type="ECO:0008006" key="5">
    <source>
        <dbReference type="Google" id="ProtNLM"/>
    </source>
</evidence>
<feature type="chain" id="PRO_5013379296" description="Secreted protein" evidence="2">
    <location>
        <begin position="19"/>
        <end position="68"/>
    </location>
</feature>
<name>A0A2C9V6E8_MANES</name>
<dbReference type="PANTHER" id="PTHR37748:SF1">
    <property type="entry name" value="PROTEIN, PUTATIVE-RELATED"/>
    <property type="match status" value="1"/>
</dbReference>
<dbReference type="Proteomes" id="UP000091857">
    <property type="component" value="Chromosome 10"/>
</dbReference>
<dbReference type="PANTHER" id="PTHR37748">
    <property type="entry name" value="PROTEIN, PUTATIVE-RELATED"/>
    <property type="match status" value="1"/>
</dbReference>
<proteinExistence type="predicted"/>
<dbReference type="AlphaFoldDB" id="A0A2C9V6E8"/>
<accession>A0A2C9V6E8</accession>
<feature type="region of interest" description="Disordered" evidence="1">
    <location>
        <begin position="13"/>
        <end position="50"/>
    </location>
</feature>
<comment type="caution">
    <text evidence="3">The sequence shown here is derived from an EMBL/GenBank/DDBJ whole genome shotgun (WGS) entry which is preliminary data.</text>
</comment>
<protein>
    <recommendedName>
        <fullName evidence="5">Secreted protein</fullName>
    </recommendedName>
</protein>